<dbReference type="InterPro" id="IPR028364">
    <property type="entry name" value="Ribosomal_uL1/biogenesis"/>
</dbReference>
<dbReference type="AlphaFoldDB" id="A0A0D7B0W5"/>
<name>A0A0D7B0W5_9AGAR</name>
<evidence type="ECO:0000256" key="5">
    <source>
        <dbReference type="ARBA" id="ARBA00022990"/>
    </source>
</evidence>
<dbReference type="InterPro" id="IPR023674">
    <property type="entry name" value="Ribosomal_uL1-like"/>
</dbReference>
<evidence type="ECO:0000256" key="2">
    <source>
        <dbReference type="ARBA" id="ARBA00022499"/>
    </source>
</evidence>
<dbReference type="Pfam" id="PF00687">
    <property type="entry name" value="Ribosomal_L1"/>
    <property type="match status" value="1"/>
</dbReference>
<reference evidence="12 13" key="1">
    <citation type="journal article" date="2015" name="Fungal Genet. Biol.">
        <title>Evolution of novel wood decay mechanisms in Agaricales revealed by the genome sequences of Fistulina hepatica and Cylindrobasidium torrendii.</title>
        <authorList>
            <person name="Floudas D."/>
            <person name="Held B.W."/>
            <person name="Riley R."/>
            <person name="Nagy L.G."/>
            <person name="Koehler G."/>
            <person name="Ransdell A.S."/>
            <person name="Younus H."/>
            <person name="Chow J."/>
            <person name="Chiniquy J."/>
            <person name="Lipzen A."/>
            <person name="Tritt A."/>
            <person name="Sun H."/>
            <person name="Haridas S."/>
            <person name="LaButti K."/>
            <person name="Ohm R.A."/>
            <person name="Kues U."/>
            <person name="Blanchette R.A."/>
            <person name="Grigoriev I.V."/>
            <person name="Minto R.E."/>
            <person name="Hibbett D.S."/>
        </authorList>
    </citation>
    <scope>NUCLEOTIDE SEQUENCE [LARGE SCALE GENOMIC DNA]</scope>
    <source>
        <strain evidence="12 13">FP15055 ss-10</strain>
    </source>
</reference>
<dbReference type="Proteomes" id="UP000054007">
    <property type="component" value="Unassembled WGS sequence"/>
</dbReference>
<keyword evidence="13" id="KW-1185">Reference proteome</keyword>
<comment type="subcellular location">
    <subcellularLocation>
        <location evidence="1">Nucleus</location>
        <location evidence="1">Nucleolus</location>
    </subcellularLocation>
</comment>
<evidence type="ECO:0000256" key="7">
    <source>
        <dbReference type="ARBA" id="ARBA00023242"/>
    </source>
</evidence>
<feature type="compositionally biased region" description="Basic and acidic residues" evidence="11">
    <location>
        <begin position="447"/>
        <end position="462"/>
    </location>
</feature>
<keyword evidence="6" id="KW-0175">Coiled coil</keyword>
<evidence type="ECO:0000256" key="6">
    <source>
        <dbReference type="ARBA" id="ARBA00023054"/>
    </source>
</evidence>
<keyword evidence="5" id="KW-0007">Acetylation</keyword>
<dbReference type="Gene3D" id="3.40.50.790">
    <property type="match status" value="1"/>
</dbReference>
<keyword evidence="7" id="KW-0539">Nucleus</keyword>
<evidence type="ECO:0000256" key="10">
    <source>
        <dbReference type="ARBA" id="ARBA00070787"/>
    </source>
</evidence>
<keyword evidence="4" id="KW-0832">Ubl conjugation</keyword>
<feature type="compositionally biased region" description="Low complexity" evidence="11">
    <location>
        <begin position="355"/>
        <end position="366"/>
    </location>
</feature>
<evidence type="ECO:0000313" key="12">
    <source>
        <dbReference type="EMBL" id="KIY63840.1"/>
    </source>
</evidence>
<evidence type="ECO:0000256" key="1">
    <source>
        <dbReference type="ARBA" id="ARBA00004604"/>
    </source>
</evidence>
<comment type="similarity">
    <text evidence="9">Belongs to the universal ribosomal protein uL1 family. Highly divergent.</text>
</comment>
<dbReference type="GO" id="GO:0005840">
    <property type="term" value="C:ribosome"/>
    <property type="evidence" value="ECO:0007669"/>
    <property type="project" value="UniProtKB-KW"/>
</dbReference>
<feature type="compositionally biased region" description="Basic and acidic residues" evidence="11">
    <location>
        <begin position="471"/>
        <end position="486"/>
    </location>
</feature>
<dbReference type="InterPro" id="IPR016095">
    <property type="entry name" value="Ribosomal_uL1_3-a/b-sand"/>
</dbReference>
<keyword evidence="12" id="KW-0689">Ribosomal protein</keyword>
<keyword evidence="12" id="KW-0687">Ribonucleoprotein</keyword>
<evidence type="ECO:0000256" key="11">
    <source>
        <dbReference type="SAM" id="MobiDB-lite"/>
    </source>
</evidence>
<feature type="compositionally biased region" description="Low complexity" evidence="11">
    <location>
        <begin position="319"/>
        <end position="333"/>
    </location>
</feature>
<dbReference type="CDD" id="cd00403">
    <property type="entry name" value="Ribosomal_L1"/>
    <property type="match status" value="1"/>
</dbReference>
<evidence type="ECO:0000256" key="8">
    <source>
        <dbReference type="ARBA" id="ARBA00054167"/>
    </source>
</evidence>
<keyword evidence="2" id="KW-1017">Isopeptide bond</keyword>
<dbReference type="OrthoDB" id="10251727at2759"/>
<keyword evidence="3" id="KW-0597">Phosphoprotein</keyword>
<dbReference type="STRING" id="1314674.A0A0D7B0W5"/>
<dbReference type="SUPFAM" id="SSF56808">
    <property type="entry name" value="Ribosomal protein L1"/>
    <property type="match status" value="1"/>
</dbReference>
<gene>
    <name evidence="12" type="ORF">CYLTODRAFT_425757</name>
</gene>
<feature type="compositionally biased region" description="Basic and acidic residues" evidence="11">
    <location>
        <begin position="267"/>
        <end position="305"/>
    </location>
</feature>
<dbReference type="FunFam" id="3.40.50.790:FF:000004">
    <property type="entry name" value="Ribosomal L1 domain-containing 1-like 1"/>
    <property type="match status" value="1"/>
</dbReference>
<evidence type="ECO:0000256" key="4">
    <source>
        <dbReference type="ARBA" id="ARBA00022843"/>
    </source>
</evidence>
<evidence type="ECO:0000313" key="13">
    <source>
        <dbReference type="Proteomes" id="UP000054007"/>
    </source>
</evidence>
<protein>
    <recommendedName>
        <fullName evidence="10">Ribosomal L1 domain-containing protein 1</fullName>
    </recommendedName>
</protein>
<sequence length="535" mass="57247">MSADLIDERVSLDQCKRAIEALHAHQKARDAEREDTELLGAKEPAVWLNVAVKKIPAQQKVMPVRIPIKHPLVDPRTTGVCLITKDPQREYKDLLESKNIKFVSKVIGISKLKGKFKPFEARRILLKEHGMFLADDRVIPLLPKLLGGKWFDAKKQPIPVTLTRTDLKKELEHAISSSYMHQNRGTNTSIKIGTMSQTPAQILANLQTALPVIGAKISGGWANVQALSIKTNASVALPIWSCALDVDGRFAEVVIAGDKSKSKKKGEKAEVEEKKEEEKKGAGEKRKREEKEKAAPATPEKKQKVEAAPATKEKKGKKAAAGAAAAAPVVESPAPKEKATESPAPKSKKEKGKKAAPVAPVVESPAEPTPPKEKKKGKKAAAVPEPMEVDATEEAEEEAPPPKKKSKKVLAAEAAAAAEEKSTPKSPAPAVTEKAEKKKALAPKSPAAEKKVPKSPAVEKKKPAAKPESPVVEKAEKKKAPAEKVSKAAAPAPSAEELKAKKAAAPGEKKKEKVAKGGKGKSAKEGVIGKKGLSR</sequence>
<feature type="region of interest" description="Disordered" evidence="11">
    <location>
        <begin position="258"/>
        <end position="535"/>
    </location>
</feature>
<evidence type="ECO:0000256" key="3">
    <source>
        <dbReference type="ARBA" id="ARBA00022553"/>
    </source>
</evidence>
<feature type="compositionally biased region" description="Acidic residues" evidence="11">
    <location>
        <begin position="387"/>
        <end position="399"/>
    </location>
</feature>
<comment type="function">
    <text evidence="8">Regulates cellular senescence through inhibition of PTEN translation. Acts as a pro-apoptotic regulator in response to DNA damage.</text>
</comment>
<evidence type="ECO:0000256" key="9">
    <source>
        <dbReference type="ARBA" id="ARBA00061550"/>
    </source>
</evidence>
<dbReference type="GO" id="GO:0005730">
    <property type="term" value="C:nucleolus"/>
    <property type="evidence" value="ECO:0007669"/>
    <property type="project" value="UniProtKB-SubCell"/>
</dbReference>
<proteinExistence type="inferred from homology"/>
<organism evidence="12 13">
    <name type="scientific">Cylindrobasidium torrendii FP15055 ss-10</name>
    <dbReference type="NCBI Taxonomy" id="1314674"/>
    <lineage>
        <taxon>Eukaryota</taxon>
        <taxon>Fungi</taxon>
        <taxon>Dikarya</taxon>
        <taxon>Basidiomycota</taxon>
        <taxon>Agaricomycotina</taxon>
        <taxon>Agaricomycetes</taxon>
        <taxon>Agaricomycetidae</taxon>
        <taxon>Agaricales</taxon>
        <taxon>Marasmiineae</taxon>
        <taxon>Physalacriaceae</taxon>
        <taxon>Cylindrobasidium</taxon>
    </lineage>
</organism>
<accession>A0A0D7B0W5</accession>
<dbReference type="EMBL" id="KN880669">
    <property type="protein sequence ID" value="KIY63840.1"/>
    <property type="molecule type" value="Genomic_DNA"/>
</dbReference>